<reference evidence="1" key="1">
    <citation type="submission" date="2018-02" db="EMBL/GenBank/DDBJ databases">
        <title>Rhizophora mucronata_Transcriptome.</title>
        <authorList>
            <person name="Meera S.P."/>
            <person name="Sreeshan A."/>
            <person name="Augustine A."/>
        </authorList>
    </citation>
    <scope>NUCLEOTIDE SEQUENCE</scope>
    <source>
        <tissue evidence="1">Leaf</tissue>
    </source>
</reference>
<proteinExistence type="predicted"/>
<sequence>MKYIQENYTQKKQKLKAAREQNIRQSPYCKQSNIQIGGSNGFP</sequence>
<protein>
    <submittedName>
        <fullName evidence="1">Uncharacterized protein</fullName>
    </submittedName>
</protein>
<name>A0A2P2PLK0_RHIMU</name>
<accession>A0A2P2PLK0</accession>
<dbReference type="EMBL" id="GGEC01075129">
    <property type="protein sequence ID" value="MBX55613.1"/>
    <property type="molecule type" value="Transcribed_RNA"/>
</dbReference>
<organism evidence="1">
    <name type="scientific">Rhizophora mucronata</name>
    <name type="common">Asiatic mangrove</name>
    <dbReference type="NCBI Taxonomy" id="61149"/>
    <lineage>
        <taxon>Eukaryota</taxon>
        <taxon>Viridiplantae</taxon>
        <taxon>Streptophyta</taxon>
        <taxon>Embryophyta</taxon>
        <taxon>Tracheophyta</taxon>
        <taxon>Spermatophyta</taxon>
        <taxon>Magnoliopsida</taxon>
        <taxon>eudicotyledons</taxon>
        <taxon>Gunneridae</taxon>
        <taxon>Pentapetalae</taxon>
        <taxon>rosids</taxon>
        <taxon>fabids</taxon>
        <taxon>Malpighiales</taxon>
        <taxon>Rhizophoraceae</taxon>
        <taxon>Rhizophora</taxon>
    </lineage>
</organism>
<dbReference type="AlphaFoldDB" id="A0A2P2PLK0"/>
<evidence type="ECO:0000313" key="1">
    <source>
        <dbReference type="EMBL" id="MBX55613.1"/>
    </source>
</evidence>